<comment type="subunit">
    <text evidence="9">Interacts with melanocortin receptors MC3R, MC4R and MC5R.</text>
</comment>
<dbReference type="GeneID" id="116062380"/>
<evidence type="ECO:0000313" key="14">
    <source>
        <dbReference type="Ensembl" id="ENSSLUP00000035487.1"/>
    </source>
</evidence>
<evidence type="ECO:0000256" key="11">
    <source>
        <dbReference type="PROSITE-ProRule" id="PRU00494"/>
    </source>
</evidence>
<feature type="disulfide bond" evidence="11">
    <location>
        <begin position="112"/>
        <end position="130"/>
    </location>
</feature>
<dbReference type="GO" id="GO:0008343">
    <property type="term" value="P:adult feeding behavior"/>
    <property type="evidence" value="ECO:0007669"/>
    <property type="project" value="TreeGrafter"/>
</dbReference>
<evidence type="ECO:0000256" key="10">
    <source>
        <dbReference type="ARBA" id="ARBA00068128"/>
    </source>
</evidence>
<keyword evidence="4" id="KW-0960">Knottin</keyword>
<evidence type="ECO:0000313" key="15">
    <source>
        <dbReference type="Proteomes" id="UP000694568"/>
    </source>
</evidence>
<keyword evidence="2" id="KW-0964">Secreted</keyword>
<feature type="disulfide bond" evidence="11">
    <location>
        <begin position="98"/>
        <end position="113"/>
    </location>
</feature>
<dbReference type="AlphaFoldDB" id="A0A8C9Z6D5"/>
<evidence type="ECO:0000256" key="6">
    <source>
        <dbReference type="ARBA" id="ARBA00023157"/>
    </source>
</evidence>
<dbReference type="PROSITE" id="PS51150">
    <property type="entry name" value="AGOUTI_2"/>
    <property type="match status" value="1"/>
</dbReference>
<reference evidence="14" key="1">
    <citation type="submission" date="2025-08" db="UniProtKB">
        <authorList>
            <consortium name="Ensembl"/>
        </authorList>
    </citation>
    <scope>IDENTIFICATION</scope>
</reference>
<gene>
    <name evidence="14" type="primary">LOC116062380</name>
</gene>
<evidence type="ECO:0000256" key="8">
    <source>
        <dbReference type="ARBA" id="ARBA00056588"/>
    </source>
</evidence>
<dbReference type="Proteomes" id="UP000694568">
    <property type="component" value="Unplaced"/>
</dbReference>
<dbReference type="SMART" id="SM00792">
    <property type="entry name" value="Agouti"/>
    <property type="match status" value="1"/>
</dbReference>
<dbReference type="GO" id="GO:0005796">
    <property type="term" value="C:Golgi lumen"/>
    <property type="evidence" value="ECO:0007669"/>
    <property type="project" value="UniProtKB-SubCell"/>
</dbReference>
<dbReference type="PANTHER" id="PTHR16551">
    <property type="entry name" value="AGOUTI RELATED"/>
    <property type="match status" value="1"/>
</dbReference>
<evidence type="ECO:0000256" key="1">
    <source>
        <dbReference type="ARBA" id="ARBA00004613"/>
    </source>
</evidence>
<dbReference type="GeneTree" id="ENSGT00940000154258"/>
<keyword evidence="6 11" id="KW-1015">Disulfide bond</keyword>
<evidence type="ECO:0000256" key="12">
    <source>
        <dbReference type="SAM" id="SignalP"/>
    </source>
</evidence>
<dbReference type="RefSeq" id="XP_031172915.1">
    <property type="nucleotide sequence ID" value="XM_031317055.1"/>
</dbReference>
<dbReference type="SUPFAM" id="SSF57055">
    <property type="entry name" value="Agouti-related protein"/>
    <property type="match status" value="1"/>
</dbReference>
<dbReference type="Ensembl" id="ENSSLUT00000036588.1">
    <property type="protein sequence ID" value="ENSSLUP00000035487.1"/>
    <property type="gene ID" value="ENSSLUG00000015831.1"/>
</dbReference>
<organism evidence="14 15">
    <name type="scientific">Sander lucioperca</name>
    <name type="common">Pike-perch</name>
    <name type="synonym">Perca lucioperca</name>
    <dbReference type="NCBI Taxonomy" id="283035"/>
    <lineage>
        <taxon>Eukaryota</taxon>
        <taxon>Metazoa</taxon>
        <taxon>Chordata</taxon>
        <taxon>Craniata</taxon>
        <taxon>Vertebrata</taxon>
        <taxon>Euteleostomi</taxon>
        <taxon>Actinopterygii</taxon>
        <taxon>Neopterygii</taxon>
        <taxon>Teleostei</taxon>
        <taxon>Neoteleostei</taxon>
        <taxon>Acanthomorphata</taxon>
        <taxon>Eupercaria</taxon>
        <taxon>Perciformes</taxon>
        <taxon>Percoidei</taxon>
        <taxon>Percidae</taxon>
        <taxon>Luciopercinae</taxon>
        <taxon>Sander</taxon>
    </lineage>
</organism>
<dbReference type="OrthoDB" id="9942042at2759"/>
<dbReference type="Pfam" id="PF05039">
    <property type="entry name" value="Agouti"/>
    <property type="match status" value="1"/>
</dbReference>
<dbReference type="Gene3D" id="4.10.760.10">
    <property type="entry name" value="Agouti domain"/>
    <property type="match status" value="1"/>
</dbReference>
<protein>
    <recommendedName>
        <fullName evidence="10">Agouti-related protein</fullName>
    </recommendedName>
</protein>
<dbReference type="GO" id="GO:0070996">
    <property type="term" value="F:type 1 melanocortin receptor binding"/>
    <property type="evidence" value="ECO:0007669"/>
    <property type="project" value="TreeGrafter"/>
</dbReference>
<dbReference type="GO" id="GO:0007218">
    <property type="term" value="P:neuropeptide signaling pathway"/>
    <property type="evidence" value="ECO:0007669"/>
    <property type="project" value="TreeGrafter"/>
</dbReference>
<dbReference type="GO" id="GO:0005615">
    <property type="term" value="C:extracellular space"/>
    <property type="evidence" value="ECO:0007669"/>
    <property type="project" value="TreeGrafter"/>
</dbReference>
<feature type="disulfide bond" evidence="11">
    <location>
        <begin position="116"/>
        <end position="137"/>
    </location>
</feature>
<evidence type="ECO:0000256" key="9">
    <source>
        <dbReference type="ARBA" id="ARBA00065157"/>
    </source>
</evidence>
<name>A0A8C9Z6D5_SANLU</name>
<feature type="disulfide bond" evidence="11">
    <location>
        <begin position="121"/>
        <end position="128"/>
    </location>
</feature>
<keyword evidence="15" id="KW-1185">Reference proteome</keyword>
<reference evidence="14" key="2">
    <citation type="submission" date="2025-09" db="UniProtKB">
        <authorList>
            <consortium name="Ensembl"/>
        </authorList>
    </citation>
    <scope>IDENTIFICATION</scope>
</reference>
<dbReference type="GO" id="GO:0009755">
    <property type="term" value="P:hormone-mediated signaling pathway"/>
    <property type="evidence" value="ECO:0007669"/>
    <property type="project" value="InterPro"/>
</dbReference>
<feature type="disulfide bond" evidence="11">
    <location>
        <begin position="105"/>
        <end position="119"/>
    </location>
</feature>
<dbReference type="KEGG" id="sluc:116062380"/>
<feature type="signal peptide" evidence="12">
    <location>
        <begin position="1"/>
        <end position="20"/>
    </location>
</feature>
<dbReference type="InterPro" id="IPR027300">
    <property type="entry name" value="Agouti_dom"/>
</dbReference>
<dbReference type="InterPro" id="IPR007733">
    <property type="entry name" value="Agouti"/>
</dbReference>
<dbReference type="PROSITE" id="PS60024">
    <property type="entry name" value="AGOUTI_1"/>
    <property type="match status" value="1"/>
</dbReference>
<keyword evidence="3 12" id="KW-0732">Signal</keyword>
<evidence type="ECO:0000259" key="13">
    <source>
        <dbReference type="PROSITE" id="PS51150"/>
    </source>
</evidence>
<keyword evidence="5" id="KW-0333">Golgi apparatus</keyword>
<feature type="domain" description="Agouti" evidence="13">
    <location>
        <begin position="98"/>
        <end position="137"/>
    </location>
</feature>
<accession>A0A8C9Z6D5</accession>
<evidence type="ECO:0000256" key="5">
    <source>
        <dbReference type="ARBA" id="ARBA00023034"/>
    </source>
</evidence>
<evidence type="ECO:0000256" key="7">
    <source>
        <dbReference type="ARBA" id="ARBA00023769"/>
    </source>
</evidence>
<evidence type="ECO:0000256" key="2">
    <source>
        <dbReference type="ARBA" id="ARBA00022525"/>
    </source>
</evidence>
<comment type="function">
    <text evidence="8">Plays a role in weight homeostasis. Involved in the control of feeding behavior through the central melanocortin system. Acts as alpha melanocyte-stimulating hormone antagonist by inhibiting cAMP production mediated by stimulation of melanocortin receptors within the hypothalamus and adrenal gland. Has very low activity with MC5R. Is an inverse agonist for MC3R and MC4R being able to suppress their constitutive activity. It promotes MC3R and MC4R endocytosis in an arrestin-dependent manner.</text>
</comment>
<dbReference type="PANTHER" id="PTHR16551:SF4">
    <property type="entry name" value="AGOUTI-RELATED PROTEIN"/>
    <property type="match status" value="1"/>
</dbReference>
<dbReference type="GO" id="GO:0005184">
    <property type="term" value="F:neuropeptide hormone activity"/>
    <property type="evidence" value="ECO:0007669"/>
    <property type="project" value="TreeGrafter"/>
</dbReference>
<comment type="subcellular location">
    <subcellularLocation>
        <location evidence="7">Golgi apparatus lumen</location>
    </subcellularLocation>
    <subcellularLocation>
        <location evidence="1">Secreted</location>
    </subcellularLocation>
</comment>
<dbReference type="InterPro" id="IPR036836">
    <property type="entry name" value="Agouti_dom_sf"/>
</dbReference>
<evidence type="ECO:0000256" key="4">
    <source>
        <dbReference type="ARBA" id="ARBA00022854"/>
    </source>
</evidence>
<proteinExistence type="predicted"/>
<evidence type="ECO:0000256" key="3">
    <source>
        <dbReference type="ARBA" id="ARBA00022729"/>
    </source>
</evidence>
<feature type="chain" id="PRO_5034043610" description="Agouti-related protein" evidence="12">
    <location>
        <begin position="21"/>
        <end position="142"/>
    </location>
</feature>
<dbReference type="GO" id="GO:2000253">
    <property type="term" value="P:positive regulation of feeding behavior"/>
    <property type="evidence" value="ECO:0007669"/>
    <property type="project" value="TreeGrafter"/>
</dbReference>
<sequence length="142" mass="15705">MFVLALLCCFSFSLLRLSSSLVHGNLQLDDGAPAGRRGNGAYLSDLERSHAPDPLRDSALLPVDSAEDRFLMDAASYDEDLSAALQLQGRAMRSPRRCIPHQQSCLGYPLPCCDACDTCYCRFFNAICYCRRVGHACPPRRT</sequence>
<dbReference type="FunFam" id="4.10.760.10:FF:000003">
    <property type="entry name" value="Agouti-related peptide 2"/>
    <property type="match status" value="1"/>
</dbReference>